<feature type="compositionally biased region" description="Low complexity" evidence="4">
    <location>
        <begin position="86"/>
        <end position="98"/>
    </location>
</feature>
<name>A0A4Y7JR45_PAPSO</name>
<dbReference type="SUPFAM" id="SSF54768">
    <property type="entry name" value="dsRNA-binding domain-like"/>
    <property type="match status" value="3"/>
</dbReference>
<proteinExistence type="predicted"/>
<reference evidence="6 7" key="1">
    <citation type="journal article" date="2018" name="Science">
        <title>The opium poppy genome and morphinan production.</title>
        <authorList>
            <person name="Guo L."/>
            <person name="Winzer T."/>
            <person name="Yang X."/>
            <person name="Li Y."/>
            <person name="Ning Z."/>
            <person name="He Z."/>
            <person name="Teodor R."/>
            <person name="Lu Y."/>
            <person name="Bowser T.A."/>
            <person name="Graham I.A."/>
            <person name="Ye K."/>
        </authorList>
    </citation>
    <scope>NUCLEOTIDE SEQUENCE [LARGE SCALE GENOMIC DNA]</scope>
    <source>
        <strain evidence="7">cv. HN1</strain>
        <tissue evidence="6">Leaves</tissue>
    </source>
</reference>
<sequence>MEFMTKLQEICDHDLWGFPNYTSIRDGPGRFKASVLVCGKTFHAPDFCKSSQEAQNEAAKLAYHHFSTASPKKPLNRPAKIRRIDSPSSPISSTSPASVITHHSPEPAILQHKNQLQIYAQKRKLNLPTYSYVRNGPPHNVRCKAMVTVDGQTFESPEFCRTQKEAEHAASRDESAGFSKNFLQEFLMKEGLPLPIYKTKSCGAPHLPTFLCTVQVGTDAFEGTAARTKKQAEMNAAKVAYCQLKERKLSATMICGGKGALLCTSSNSSLNLDLQLNVKSEDRLATPPAQESKKEWKGNLFLHQAPASVYASLSPSPMAC</sequence>
<dbReference type="STRING" id="3469.A0A4Y7JR45"/>
<dbReference type="Gene3D" id="3.30.160.20">
    <property type="match status" value="3"/>
</dbReference>
<dbReference type="SMART" id="SM00358">
    <property type="entry name" value="DSRM"/>
    <property type="match status" value="3"/>
</dbReference>
<feature type="domain" description="DRBM" evidence="5">
    <location>
        <begin position="178"/>
        <end position="246"/>
    </location>
</feature>
<dbReference type="OMA" id="SATMICG"/>
<evidence type="ECO:0000259" key="5">
    <source>
        <dbReference type="PROSITE" id="PS50137"/>
    </source>
</evidence>
<dbReference type="Proteomes" id="UP000316621">
    <property type="component" value="Chromosome 5"/>
</dbReference>
<dbReference type="PANTHER" id="PTHR46031:SF31">
    <property type="entry name" value="DOUBLE-STRANDED RNA-BINDING PROTEIN 1-LIKE"/>
    <property type="match status" value="1"/>
</dbReference>
<protein>
    <recommendedName>
        <fullName evidence="5">DRBM domain-containing protein</fullName>
    </recommendedName>
</protein>
<dbReference type="Pfam" id="PF00035">
    <property type="entry name" value="dsrm"/>
    <property type="match status" value="3"/>
</dbReference>
<dbReference type="PROSITE" id="PS50137">
    <property type="entry name" value="DS_RBD"/>
    <property type="match status" value="2"/>
</dbReference>
<accession>A0A4Y7JR45</accession>
<evidence type="ECO:0000256" key="2">
    <source>
        <dbReference type="ARBA" id="ARBA00022884"/>
    </source>
</evidence>
<dbReference type="PANTHER" id="PTHR46031">
    <property type="match status" value="1"/>
</dbReference>
<evidence type="ECO:0000313" key="7">
    <source>
        <dbReference type="Proteomes" id="UP000316621"/>
    </source>
</evidence>
<dbReference type="EMBL" id="CM010719">
    <property type="protein sequence ID" value="RZC63564.1"/>
    <property type="molecule type" value="Genomic_DNA"/>
</dbReference>
<organism evidence="6 7">
    <name type="scientific">Papaver somniferum</name>
    <name type="common">Opium poppy</name>
    <dbReference type="NCBI Taxonomy" id="3469"/>
    <lineage>
        <taxon>Eukaryota</taxon>
        <taxon>Viridiplantae</taxon>
        <taxon>Streptophyta</taxon>
        <taxon>Embryophyta</taxon>
        <taxon>Tracheophyta</taxon>
        <taxon>Spermatophyta</taxon>
        <taxon>Magnoliopsida</taxon>
        <taxon>Ranunculales</taxon>
        <taxon>Papaveraceae</taxon>
        <taxon>Papaveroideae</taxon>
        <taxon>Papaver</taxon>
    </lineage>
</organism>
<keyword evidence="7" id="KW-1185">Reference proteome</keyword>
<dbReference type="GO" id="GO:0003723">
    <property type="term" value="F:RNA binding"/>
    <property type="evidence" value="ECO:0007669"/>
    <property type="project" value="UniProtKB-UniRule"/>
</dbReference>
<gene>
    <name evidence="6" type="ORF">C5167_025304</name>
</gene>
<keyword evidence="2 3" id="KW-0694">RNA-binding</keyword>
<evidence type="ECO:0000256" key="3">
    <source>
        <dbReference type="PROSITE-ProRule" id="PRU00266"/>
    </source>
</evidence>
<evidence type="ECO:0000313" key="6">
    <source>
        <dbReference type="EMBL" id="RZC63564.1"/>
    </source>
</evidence>
<dbReference type="InterPro" id="IPR014720">
    <property type="entry name" value="dsRBD_dom"/>
</dbReference>
<feature type="region of interest" description="Disordered" evidence="4">
    <location>
        <begin position="81"/>
        <end position="101"/>
    </location>
</feature>
<dbReference type="AlphaFoldDB" id="A0A4Y7JR45"/>
<dbReference type="Gramene" id="RZC63564">
    <property type="protein sequence ID" value="RZC63564"/>
    <property type="gene ID" value="C5167_025304"/>
</dbReference>
<keyword evidence="1" id="KW-0677">Repeat</keyword>
<evidence type="ECO:0000256" key="4">
    <source>
        <dbReference type="SAM" id="MobiDB-lite"/>
    </source>
</evidence>
<evidence type="ECO:0000256" key="1">
    <source>
        <dbReference type="ARBA" id="ARBA00022737"/>
    </source>
</evidence>
<feature type="domain" description="DRBM" evidence="5">
    <location>
        <begin position="111"/>
        <end position="173"/>
    </location>
</feature>